<dbReference type="PANTHER" id="PTHR33495:SF2">
    <property type="entry name" value="ANTI-SIGMA FACTOR ANTAGONIST TM_1081-RELATED"/>
    <property type="match status" value="1"/>
</dbReference>
<sequence>MANFLSTNPLQDAVFINGSPAAPPAASVKECDVVFAEVDGVTLATFTGSIDAGTIADFDGYLASACATGTGRLVLDMSGVDFLNVEGIALLQDAARLLSNAGGAMAVSGGRAVSRPLRRTGLTCLIPVFDWLPKAFDAVGGHAPNRMT</sequence>
<dbReference type="CDD" id="cd07043">
    <property type="entry name" value="STAS_anti-anti-sigma_factors"/>
    <property type="match status" value="1"/>
</dbReference>
<feature type="domain" description="STAS" evidence="1">
    <location>
        <begin position="31"/>
        <end position="139"/>
    </location>
</feature>
<dbReference type="SUPFAM" id="SSF52091">
    <property type="entry name" value="SpoIIaa-like"/>
    <property type="match status" value="1"/>
</dbReference>
<proteinExistence type="predicted"/>
<comment type="caution">
    <text evidence="2">The sequence shown here is derived from an EMBL/GenBank/DDBJ whole genome shotgun (WGS) entry which is preliminary data.</text>
</comment>
<evidence type="ECO:0000313" key="2">
    <source>
        <dbReference type="EMBL" id="GAB20327.1"/>
    </source>
</evidence>
<dbReference type="RefSeq" id="WP_007319662.1">
    <property type="nucleotide sequence ID" value="NZ_BAEH01000110.1"/>
</dbReference>
<dbReference type="Gene3D" id="3.30.750.24">
    <property type="entry name" value="STAS domain"/>
    <property type="match status" value="1"/>
</dbReference>
<dbReference type="Pfam" id="PF01740">
    <property type="entry name" value="STAS"/>
    <property type="match status" value="1"/>
</dbReference>
<accession>H0R5H6</accession>
<dbReference type="PROSITE" id="PS50801">
    <property type="entry name" value="STAS"/>
    <property type="match status" value="1"/>
</dbReference>
<evidence type="ECO:0000313" key="3">
    <source>
        <dbReference type="Proteomes" id="UP000035034"/>
    </source>
</evidence>
<name>H0R5H6_9ACTN</name>
<protein>
    <recommendedName>
        <fullName evidence="1">STAS domain-containing protein</fullName>
    </recommendedName>
</protein>
<dbReference type="GO" id="GO:0043856">
    <property type="term" value="F:anti-sigma factor antagonist activity"/>
    <property type="evidence" value="ECO:0007669"/>
    <property type="project" value="TreeGrafter"/>
</dbReference>
<reference evidence="2 3" key="1">
    <citation type="submission" date="2011-12" db="EMBL/GenBank/DDBJ databases">
        <title>Whole genome shotgun sequence of Gordonia effusa NBRC 100432.</title>
        <authorList>
            <person name="Yoshida I."/>
            <person name="Takarada H."/>
            <person name="Hosoyama A."/>
            <person name="Tsuchikane K."/>
            <person name="Katsumata H."/>
            <person name="Yamazaki S."/>
            <person name="Fujita N."/>
        </authorList>
    </citation>
    <scope>NUCLEOTIDE SEQUENCE [LARGE SCALE GENOMIC DNA]</scope>
    <source>
        <strain evidence="2 3">NBRC 100432</strain>
    </source>
</reference>
<dbReference type="InterPro" id="IPR002645">
    <property type="entry name" value="STAS_dom"/>
</dbReference>
<dbReference type="InterPro" id="IPR036513">
    <property type="entry name" value="STAS_dom_sf"/>
</dbReference>
<dbReference type="EMBL" id="BAEH01000110">
    <property type="protein sequence ID" value="GAB20327.1"/>
    <property type="molecule type" value="Genomic_DNA"/>
</dbReference>
<gene>
    <name evidence="2" type="ORF">GOEFS_110_00560</name>
</gene>
<evidence type="ECO:0000259" key="1">
    <source>
        <dbReference type="PROSITE" id="PS50801"/>
    </source>
</evidence>
<dbReference type="AlphaFoldDB" id="H0R5H6"/>
<dbReference type="PANTHER" id="PTHR33495">
    <property type="entry name" value="ANTI-SIGMA FACTOR ANTAGONIST TM_1081-RELATED-RELATED"/>
    <property type="match status" value="1"/>
</dbReference>
<dbReference type="Proteomes" id="UP000035034">
    <property type="component" value="Unassembled WGS sequence"/>
</dbReference>
<keyword evidence="3" id="KW-1185">Reference proteome</keyword>
<organism evidence="2 3">
    <name type="scientific">Gordonia effusa NBRC 100432</name>
    <dbReference type="NCBI Taxonomy" id="1077974"/>
    <lineage>
        <taxon>Bacteria</taxon>
        <taxon>Bacillati</taxon>
        <taxon>Actinomycetota</taxon>
        <taxon>Actinomycetes</taxon>
        <taxon>Mycobacteriales</taxon>
        <taxon>Gordoniaceae</taxon>
        <taxon>Gordonia</taxon>
    </lineage>
</organism>
<dbReference type="STRING" id="1077974.GOEFS_110_00560"/>